<evidence type="ECO:0000259" key="10">
    <source>
        <dbReference type="PROSITE" id="PS50127"/>
    </source>
</evidence>
<evidence type="ECO:0000256" key="3">
    <source>
        <dbReference type="ARBA" id="ARBA00012486"/>
    </source>
</evidence>
<dbReference type="Gene3D" id="3.10.110.10">
    <property type="entry name" value="Ubiquitin Conjugating Enzyme"/>
    <property type="match status" value="1"/>
</dbReference>
<dbReference type="AlphaFoldDB" id="A0A821J6I8"/>
<keyword evidence="5 9" id="KW-0547">Nucleotide-binding</keyword>
<comment type="catalytic activity">
    <reaction evidence="1">
        <text>S-ubiquitinyl-[E1 ubiquitin-activating enzyme]-L-cysteine + [E2 ubiquitin-conjugating enzyme]-L-cysteine = [E1 ubiquitin-activating enzyme]-L-cysteine + S-ubiquitinyl-[E2 ubiquitin-conjugating enzyme]-L-cysteine.</text>
        <dbReference type="EC" id="2.3.2.23"/>
    </reaction>
</comment>
<dbReference type="PROSITE" id="PS50127">
    <property type="entry name" value="UBC_2"/>
    <property type="match status" value="1"/>
</dbReference>
<dbReference type="GO" id="GO:0061631">
    <property type="term" value="F:ubiquitin conjugating enzyme activity"/>
    <property type="evidence" value="ECO:0007669"/>
    <property type="project" value="UniProtKB-EC"/>
</dbReference>
<keyword evidence="6 9" id="KW-0833">Ubl conjugation pathway</keyword>
<evidence type="ECO:0000256" key="5">
    <source>
        <dbReference type="ARBA" id="ARBA00022741"/>
    </source>
</evidence>
<dbReference type="EC" id="2.3.2.23" evidence="3"/>
<sequence length="88" mass="9625">MALKRINKELLELEKDPPANCSAGPATIMGPGDSPFQGGVFFLAIHFPADYPFKPPKITFTTKIFHPNINSNGAICLDILRSQWSPAL</sequence>
<dbReference type="Proteomes" id="UP000663873">
    <property type="component" value="Unassembled WGS sequence"/>
</dbReference>
<evidence type="ECO:0000256" key="4">
    <source>
        <dbReference type="ARBA" id="ARBA00022679"/>
    </source>
</evidence>
<evidence type="ECO:0000256" key="1">
    <source>
        <dbReference type="ARBA" id="ARBA00000485"/>
    </source>
</evidence>
<dbReference type="SUPFAM" id="SSF54495">
    <property type="entry name" value="UBC-like"/>
    <property type="match status" value="1"/>
</dbReference>
<dbReference type="PANTHER" id="PTHR24068">
    <property type="entry name" value="UBIQUITIN-CONJUGATING ENZYME E2"/>
    <property type="match status" value="1"/>
</dbReference>
<gene>
    <name evidence="11" type="ORF">UJA718_LOCUS36819</name>
</gene>
<evidence type="ECO:0000256" key="9">
    <source>
        <dbReference type="RuleBase" id="RU362109"/>
    </source>
</evidence>
<evidence type="ECO:0000256" key="2">
    <source>
        <dbReference type="ARBA" id="ARBA00004906"/>
    </source>
</evidence>
<dbReference type="GO" id="GO:0005524">
    <property type="term" value="F:ATP binding"/>
    <property type="evidence" value="ECO:0007669"/>
    <property type="project" value="UniProtKB-UniRule"/>
</dbReference>
<evidence type="ECO:0000256" key="7">
    <source>
        <dbReference type="ARBA" id="ARBA00022840"/>
    </source>
</evidence>
<dbReference type="SMART" id="SM00212">
    <property type="entry name" value="UBCc"/>
    <property type="match status" value="1"/>
</dbReference>
<comment type="pathway">
    <text evidence="2">Protein modification; protein ubiquitination.</text>
</comment>
<feature type="non-terminal residue" evidence="11">
    <location>
        <position position="88"/>
    </location>
</feature>
<comment type="caution">
    <text evidence="11">The sequence shown here is derived from an EMBL/GenBank/DDBJ whole genome shotgun (WGS) entry which is preliminary data.</text>
</comment>
<evidence type="ECO:0000313" key="11">
    <source>
        <dbReference type="EMBL" id="CAF4712594.1"/>
    </source>
</evidence>
<organism evidence="11 12">
    <name type="scientific">Rotaria socialis</name>
    <dbReference type="NCBI Taxonomy" id="392032"/>
    <lineage>
        <taxon>Eukaryota</taxon>
        <taxon>Metazoa</taxon>
        <taxon>Spiralia</taxon>
        <taxon>Gnathifera</taxon>
        <taxon>Rotifera</taxon>
        <taxon>Eurotatoria</taxon>
        <taxon>Bdelloidea</taxon>
        <taxon>Philodinida</taxon>
        <taxon>Philodinidae</taxon>
        <taxon>Rotaria</taxon>
    </lineage>
</organism>
<dbReference type="PROSITE" id="PS00183">
    <property type="entry name" value="UBC_1"/>
    <property type="match status" value="1"/>
</dbReference>
<keyword evidence="7 9" id="KW-0067">ATP-binding</keyword>
<keyword evidence="12" id="KW-1185">Reference proteome</keyword>
<dbReference type="Pfam" id="PF00179">
    <property type="entry name" value="UQ_con"/>
    <property type="match status" value="1"/>
</dbReference>
<evidence type="ECO:0000256" key="8">
    <source>
        <dbReference type="PROSITE-ProRule" id="PRU10133"/>
    </source>
</evidence>
<proteinExistence type="inferred from homology"/>
<dbReference type="FunFam" id="3.10.110.10:FF:000101">
    <property type="entry name" value="Ubiquitin-conjugating enzyme E2 D2"/>
    <property type="match status" value="1"/>
</dbReference>
<dbReference type="InterPro" id="IPR023313">
    <property type="entry name" value="UBQ-conjugating_AS"/>
</dbReference>
<protein>
    <recommendedName>
        <fullName evidence="3">E2 ubiquitin-conjugating enzyme</fullName>
        <ecNumber evidence="3">2.3.2.23</ecNumber>
    </recommendedName>
</protein>
<dbReference type="InterPro" id="IPR000608">
    <property type="entry name" value="UBC"/>
</dbReference>
<keyword evidence="4" id="KW-0808">Transferase</keyword>
<accession>A0A821J6I8</accession>
<reference evidence="11" key="1">
    <citation type="submission" date="2021-02" db="EMBL/GenBank/DDBJ databases">
        <authorList>
            <person name="Nowell W R."/>
        </authorList>
    </citation>
    <scope>NUCLEOTIDE SEQUENCE</scope>
</reference>
<feature type="domain" description="UBC core" evidence="10">
    <location>
        <begin position="1"/>
        <end position="88"/>
    </location>
</feature>
<evidence type="ECO:0000313" key="12">
    <source>
        <dbReference type="Proteomes" id="UP000663873"/>
    </source>
</evidence>
<dbReference type="InterPro" id="IPR016135">
    <property type="entry name" value="UBQ-conjugating_enzyme/RWD"/>
</dbReference>
<feature type="non-terminal residue" evidence="11">
    <location>
        <position position="1"/>
    </location>
</feature>
<dbReference type="EMBL" id="CAJOBP010035875">
    <property type="protein sequence ID" value="CAF4712594.1"/>
    <property type="molecule type" value="Genomic_DNA"/>
</dbReference>
<name>A0A821J6I8_9BILA</name>
<feature type="active site" description="Glycyl thioester intermediate" evidence="8">
    <location>
        <position position="76"/>
    </location>
</feature>
<comment type="similarity">
    <text evidence="9">Belongs to the ubiquitin-conjugating enzyme family.</text>
</comment>
<evidence type="ECO:0000256" key="6">
    <source>
        <dbReference type="ARBA" id="ARBA00022786"/>
    </source>
</evidence>